<dbReference type="InterPro" id="IPR051490">
    <property type="entry name" value="THEM6_lcsJ_thioesterase"/>
</dbReference>
<reference evidence="1 2" key="1">
    <citation type="submission" date="2019-03" db="EMBL/GenBank/DDBJ databases">
        <title>Halomonas marinisediminis sp. nov., a moderately halophilic bacterium isolated from the Bohai Gulf.</title>
        <authorList>
            <person name="Ji X."/>
        </authorList>
    </citation>
    <scope>NUCLEOTIDE SEQUENCE [LARGE SCALE GENOMIC DNA]</scope>
    <source>
        <strain evidence="1 2">204</strain>
    </source>
</reference>
<keyword evidence="2" id="KW-1185">Reference proteome</keyword>
<protein>
    <submittedName>
        <fullName evidence="1">Thioesterase</fullName>
    </submittedName>
</protein>
<dbReference type="Proteomes" id="UP000294823">
    <property type="component" value="Unassembled WGS sequence"/>
</dbReference>
<dbReference type="InterPro" id="IPR029069">
    <property type="entry name" value="HotDog_dom_sf"/>
</dbReference>
<dbReference type="PANTHER" id="PTHR12475:SF4">
    <property type="entry name" value="PROTEIN THEM6"/>
    <property type="match status" value="1"/>
</dbReference>
<dbReference type="Gene3D" id="3.10.129.10">
    <property type="entry name" value="Hotdog Thioesterase"/>
    <property type="match status" value="1"/>
</dbReference>
<dbReference type="SUPFAM" id="SSF54637">
    <property type="entry name" value="Thioesterase/thiol ester dehydrase-isomerase"/>
    <property type="match status" value="1"/>
</dbReference>
<evidence type="ECO:0000313" key="1">
    <source>
        <dbReference type="EMBL" id="TDA89988.1"/>
    </source>
</evidence>
<gene>
    <name evidence="1" type="ORF">E0702_16450</name>
</gene>
<dbReference type="PANTHER" id="PTHR12475">
    <property type="match status" value="1"/>
</dbReference>
<evidence type="ECO:0000313" key="2">
    <source>
        <dbReference type="Proteomes" id="UP000294823"/>
    </source>
</evidence>
<name>A0ABY2D2P3_9GAMM</name>
<feature type="non-terminal residue" evidence="1">
    <location>
        <position position="103"/>
    </location>
</feature>
<dbReference type="RefSeq" id="WP_132045654.1">
    <property type="nucleotide sequence ID" value="NZ_SLTR01000218.1"/>
</dbReference>
<comment type="caution">
    <text evidence="1">The sequence shown here is derived from an EMBL/GenBank/DDBJ whole genome shotgun (WGS) entry which is preliminary data.</text>
</comment>
<sequence>LFLELNNGRTLTLFDLGRIPLGQRAGLLALLKRERWGLTVAGSVVRYRRRVRMFDRIEMRSRLIGWDARFTYIEQIMLVRGVVTSQAVLRTAVTDAKGIVPTQ</sequence>
<organism evidence="1 2">
    <name type="scientific">Halomonas marinisediminis</name>
    <dbReference type="NCBI Taxonomy" id="2546095"/>
    <lineage>
        <taxon>Bacteria</taxon>
        <taxon>Pseudomonadati</taxon>
        <taxon>Pseudomonadota</taxon>
        <taxon>Gammaproteobacteria</taxon>
        <taxon>Oceanospirillales</taxon>
        <taxon>Halomonadaceae</taxon>
        <taxon>Halomonas</taxon>
    </lineage>
</organism>
<dbReference type="Pfam" id="PF13279">
    <property type="entry name" value="4HBT_2"/>
    <property type="match status" value="1"/>
</dbReference>
<feature type="non-terminal residue" evidence="1">
    <location>
        <position position="1"/>
    </location>
</feature>
<dbReference type="EMBL" id="SLTR01000218">
    <property type="protein sequence ID" value="TDA89988.1"/>
    <property type="molecule type" value="Genomic_DNA"/>
</dbReference>
<accession>A0ABY2D2P3</accession>
<proteinExistence type="predicted"/>